<dbReference type="PROSITE" id="PS51257">
    <property type="entry name" value="PROKAR_LIPOPROTEIN"/>
    <property type="match status" value="1"/>
</dbReference>
<gene>
    <name evidence="2" type="ORF">GV829_02890</name>
</gene>
<keyword evidence="1" id="KW-0732">Signal</keyword>
<accession>A0A6M4AR01</accession>
<feature type="chain" id="PRO_5026985394" description="DUF885 domain-containing protein" evidence="1">
    <location>
        <begin position="23"/>
        <end position="464"/>
    </location>
</feature>
<reference evidence="2 3" key="1">
    <citation type="submission" date="2020-01" db="EMBL/GenBank/DDBJ databases">
        <title>Sphingomonas sp. strain CSW-10.</title>
        <authorList>
            <person name="Chen W.-M."/>
        </authorList>
    </citation>
    <scope>NUCLEOTIDE SEQUENCE [LARGE SCALE GENOMIC DNA]</scope>
    <source>
        <strain evidence="2 3">CSW-10</strain>
    </source>
</reference>
<proteinExistence type="predicted"/>
<feature type="signal peptide" evidence="1">
    <location>
        <begin position="1"/>
        <end position="22"/>
    </location>
</feature>
<protein>
    <recommendedName>
        <fullName evidence="4">DUF885 domain-containing protein</fullName>
    </recommendedName>
</protein>
<sequence>MIRRLVSTAAAALLLGGCTQSAAPVVTPASFDTPSQWPTTEQAIASLTNAYLRLTLEAGTHEAEYVDAYYGPPELRERAVARPRSRAALEGEARAMVLVIDNLLQQPDLAARSPEPDYSDRRRLLALRGMLVAAETRLKMIGGERFRFADEARGQFGVEVTTRPLSDFDAILARLDTLIPGDGPLAARVDAFNERYVIPADRLRPVFDAAIAECRRRTMAHMTLPEGESFTMAFVTDKPWSGYNYYLGNYQSRIEINTDLPIRISRAVDLGCHEGYPGHHVLNLMVESRMARGGATANGRPGAPWIEYTVNPLYSPTSVLSEGSANYGIDLAFPGPERLAFERDVLYPLAGLDPSTAEAFWRVQQATEALGGARLTIARMYLDGEIDRARAVELTQRYLLLSPARAEQSVGFTDHYRSYVLNYGWGKDLVRQYIERGQPDDATRWRRMEHILSEPTLPTDLMAP</sequence>
<evidence type="ECO:0000313" key="2">
    <source>
        <dbReference type="EMBL" id="QJQ31524.1"/>
    </source>
</evidence>
<dbReference type="AlphaFoldDB" id="A0A6M4AR01"/>
<dbReference type="KEGG" id="slan:GV829_02890"/>
<dbReference type="EMBL" id="CP053015">
    <property type="protein sequence ID" value="QJQ31524.1"/>
    <property type="molecule type" value="Genomic_DNA"/>
</dbReference>
<dbReference type="RefSeq" id="WP_169943744.1">
    <property type="nucleotide sequence ID" value="NZ_CP053015.1"/>
</dbReference>
<keyword evidence="3" id="KW-1185">Reference proteome</keyword>
<name>A0A6M4AR01_9SPHN</name>
<dbReference type="Proteomes" id="UP000503018">
    <property type="component" value="Chromosome"/>
</dbReference>
<evidence type="ECO:0000313" key="3">
    <source>
        <dbReference type="Proteomes" id="UP000503018"/>
    </source>
</evidence>
<evidence type="ECO:0008006" key="4">
    <source>
        <dbReference type="Google" id="ProtNLM"/>
    </source>
</evidence>
<organism evidence="2 3">
    <name type="scientific">Sphingomonas lacunae</name>
    <dbReference type="NCBI Taxonomy" id="2698828"/>
    <lineage>
        <taxon>Bacteria</taxon>
        <taxon>Pseudomonadati</taxon>
        <taxon>Pseudomonadota</taxon>
        <taxon>Alphaproteobacteria</taxon>
        <taxon>Sphingomonadales</taxon>
        <taxon>Sphingomonadaceae</taxon>
        <taxon>Sphingomonas</taxon>
    </lineage>
</organism>
<evidence type="ECO:0000256" key="1">
    <source>
        <dbReference type="SAM" id="SignalP"/>
    </source>
</evidence>